<proteinExistence type="predicted"/>
<keyword evidence="2" id="KW-0812">Transmembrane</keyword>
<feature type="transmembrane region" description="Helical" evidence="2">
    <location>
        <begin position="56"/>
        <end position="76"/>
    </location>
</feature>
<dbReference type="EMBL" id="JADCSA010000005">
    <property type="protein sequence ID" value="MBE7324403.1"/>
    <property type="molecule type" value="Genomic_DNA"/>
</dbReference>
<evidence type="ECO:0000313" key="4">
    <source>
        <dbReference type="Proteomes" id="UP000756387"/>
    </source>
</evidence>
<sequence length="115" mass="12544">MARSRSRDTEAVRITTARTRRGEERDGRIRNYLVSMTVRVVCFGAAVAVGPGVLRWVLMAGAVFLPYVAVVMANAVDLRSEDQSLGRVITDPQLEGPGDRPSLSGPDQTESEEPE</sequence>
<organism evidence="3 4">
    <name type="scientific">Nocardioides malaquae</name>
    <dbReference type="NCBI Taxonomy" id="2773426"/>
    <lineage>
        <taxon>Bacteria</taxon>
        <taxon>Bacillati</taxon>
        <taxon>Actinomycetota</taxon>
        <taxon>Actinomycetes</taxon>
        <taxon>Propionibacteriales</taxon>
        <taxon>Nocardioidaceae</taxon>
        <taxon>Nocardioides</taxon>
    </lineage>
</organism>
<comment type="caution">
    <text evidence="3">The sequence shown here is derived from an EMBL/GenBank/DDBJ whole genome shotgun (WGS) entry which is preliminary data.</text>
</comment>
<feature type="transmembrane region" description="Helical" evidence="2">
    <location>
        <begin position="29"/>
        <end position="50"/>
    </location>
</feature>
<name>A0ABR9RS52_9ACTN</name>
<evidence type="ECO:0000313" key="3">
    <source>
        <dbReference type="EMBL" id="MBE7324403.1"/>
    </source>
</evidence>
<evidence type="ECO:0000256" key="2">
    <source>
        <dbReference type="SAM" id="Phobius"/>
    </source>
</evidence>
<accession>A0ABR9RS52</accession>
<gene>
    <name evidence="3" type="ORF">IEQ44_07035</name>
</gene>
<keyword evidence="2" id="KW-0472">Membrane</keyword>
<keyword evidence="2" id="KW-1133">Transmembrane helix</keyword>
<keyword evidence="4" id="KW-1185">Reference proteome</keyword>
<dbReference type="InterPro" id="IPR021449">
    <property type="entry name" value="DUF3099"/>
</dbReference>
<feature type="region of interest" description="Disordered" evidence="1">
    <location>
        <begin position="86"/>
        <end position="115"/>
    </location>
</feature>
<evidence type="ECO:0000256" key="1">
    <source>
        <dbReference type="SAM" id="MobiDB-lite"/>
    </source>
</evidence>
<protein>
    <submittedName>
        <fullName evidence="3">DUF3099 domain-containing protein</fullName>
    </submittedName>
</protein>
<dbReference type="RefSeq" id="WP_193637722.1">
    <property type="nucleotide sequence ID" value="NZ_JADCSA010000005.1"/>
</dbReference>
<reference evidence="3 4" key="1">
    <citation type="submission" date="2020-10" db="EMBL/GenBank/DDBJ databases">
        <title>Nocardioides sp. isolated from sludge.</title>
        <authorList>
            <person name="Zhang X."/>
        </authorList>
    </citation>
    <scope>NUCLEOTIDE SEQUENCE [LARGE SCALE GENOMIC DNA]</scope>
    <source>
        <strain evidence="3 4">Y6</strain>
    </source>
</reference>
<dbReference type="Proteomes" id="UP000756387">
    <property type="component" value="Unassembled WGS sequence"/>
</dbReference>
<dbReference type="Pfam" id="PF11298">
    <property type="entry name" value="DUF3099"/>
    <property type="match status" value="1"/>
</dbReference>